<dbReference type="InterPro" id="IPR002491">
    <property type="entry name" value="ABC_transptr_periplasmic_BD"/>
</dbReference>
<dbReference type="GO" id="GO:0046872">
    <property type="term" value="F:metal ion binding"/>
    <property type="evidence" value="ECO:0007669"/>
    <property type="project" value="UniProtKB-KW"/>
</dbReference>
<keyword evidence="5" id="KW-1003">Cell membrane</keyword>
<dbReference type="GO" id="GO:0015886">
    <property type="term" value="P:heme transport"/>
    <property type="evidence" value="ECO:0007669"/>
    <property type="project" value="InterPro"/>
</dbReference>
<dbReference type="GO" id="GO:0020037">
    <property type="term" value="F:heme binding"/>
    <property type="evidence" value="ECO:0007669"/>
    <property type="project" value="InterPro"/>
</dbReference>
<evidence type="ECO:0000313" key="17">
    <source>
        <dbReference type="EMBL" id="MBU3803886.1"/>
    </source>
</evidence>
<keyword evidence="11" id="KW-0564">Palmitate</keyword>
<keyword evidence="9" id="KW-0408">Iron</keyword>
<evidence type="ECO:0000256" key="13">
    <source>
        <dbReference type="ARBA" id="ARBA00031148"/>
    </source>
</evidence>
<dbReference type="Proteomes" id="UP000824229">
    <property type="component" value="Unassembled WGS sequence"/>
</dbReference>
<keyword evidence="12" id="KW-0449">Lipoprotein</keyword>
<evidence type="ECO:0000256" key="2">
    <source>
        <dbReference type="ARBA" id="ARBA00008814"/>
    </source>
</evidence>
<comment type="cofactor">
    <cofactor evidence="1">
        <name>heme b</name>
        <dbReference type="ChEBI" id="CHEBI:60344"/>
    </cofactor>
</comment>
<evidence type="ECO:0000256" key="5">
    <source>
        <dbReference type="ARBA" id="ARBA00022475"/>
    </source>
</evidence>
<evidence type="ECO:0000256" key="7">
    <source>
        <dbReference type="ARBA" id="ARBA00022723"/>
    </source>
</evidence>
<dbReference type="EMBL" id="JAHLFQ010000079">
    <property type="protein sequence ID" value="MBU3803886.1"/>
    <property type="molecule type" value="Genomic_DNA"/>
</dbReference>
<evidence type="ECO:0000256" key="8">
    <source>
        <dbReference type="ARBA" id="ARBA00022729"/>
    </source>
</evidence>
<feature type="domain" description="Fe/B12 periplasmic-binding" evidence="16">
    <location>
        <begin position="62"/>
        <end position="315"/>
    </location>
</feature>
<evidence type="ECO:0000256" key="9">
    <source>
        <dbReference type="ARBA" id="ARBA00023004"/>
    </source>
</evidence>
<protein>
    <recommendedName>
        <fullName evidence="3">High-affinity heme uptake system protein IsdE</fullName>
    </recommendedName>
    <alternativeName>
        <fullName evidence="14">Iron-regulated surface determinant protein E</fullName>
    </alternativeName>
    <alternativeName>
        <fullName evidence="13">Staphylococcal iron-regulated protein F</fullName>
    </alternativeName>
</protein>
<dbReference type="InterPro" id="IPR050902">
    <property type="entry name" value="ABC_Transporter_SBP"/>
</dbReference>
<feature type="signal peptide" evidence="15">
    <location>
        <begin position="1"/>
        <end position="19"/>
    </location>
</feature>
<dbReference type="PROSITE" id="PS50983">
    <property type="entry name" value="FE_B12_PBP"/>
    <property type="match status" value="1"/>
</dbReference>
<evidence type="ECO:0000256" key="14">
    <source>
        <dbReference type="ARBA" id="ARBA00031463"/>
    </source>
</evidence>
<keyword evidence="8 15" id="KW-0732">Signal</keyword>
<feature type="chain" id="PRO_5038472827" description="High-affinity heme uptake system protein IsdE" evidence="15">
    <location>
        <begin position="20"/>
        <end position="315"/>
    </location>
</feature>
<dbReference type="PANTHER" id="PTHR30535:SF36">
    <property type="entry name" value="HIGH-AFFINITY HEME UPTAKE SYSTEM PROTEIN ISDE"/>
    <property type="match status" value="1"/>
</dbReference>
<evidence type="ECO:0000313" key="18">
    <source>
        <dbReference type="Proteomes" id="UP000824229"/>
    </source>
</evidence>
<keyword evidence="6" id="KW-0349">Heme</keyword>
<dbReference type="GO" id="GO:0016020">
    <property type="term" value="C:membrane"/>
    <property type="evidence" value="ECO:0007669"/>
    <property type="project" value="InterPro"/>
</dbReference>
<keyword evidence="7" id="KW-0479">Metal-binding</keyword>
<sequence length="315" mass="34112">MKKFLKTISVALLSIAVVGCGSSSTKVETSKENVQVNEIENEATQGEDATSQASKTVENKERVIVGSVALVNILDALGVEMVGVPSTSYTLPESVAEATSIGNPMSPDMEVMLSLEPTVIVALESLGEEYKTNFSNENIETLLVSLSSYDDLKETITVLGKRFGKEAEAAKLIEGFTSREASVLEKIAGKENPEVMILFGAPGNFMIATTKSYVGDLVSRVGGINIIEDTSSSFIPVNMEFLADKNPDIILTMSHANPETMKAVFEEEFATNQVWQHFDAVKEGHVINLDSDYFGMSANLLALDAMEMLVDILYE</sequence>
<keyword evidence="10" id="KW-0472">Membrane</keyword>
<evidence type="ECO:0000256" key="4">
    <source>
        <dbReference type="ARBA" id="ARBA00022448"/>
    </source>
</evidence>
<reference evidence="17" key="2">
    <citation type="submission" date="2021-04" db="EMBL/GenBank/DDBJ databases">
        <authorList>
            <person name="Gilroy R."/>
        </authorList>
    </citation>
    <scope>NUCLEOTIDE SEQUENCE</scope>
    <source>
        <strain evidence="17">B5-657</strain>
    </source>
</reference>
<dbReference type="PROSITE" id="PS51257">
    <property type="entry name" value="PROKAR_LIPOPROTEIN"/>
    <property type="match status" value="1"/>
</dbReference>
<evidence type="ECO:0000256" key="12">
    <source>
        <dbReference type="ARBA" id="ARBA00023288"/>
    </source>
</evidence>
<name>A0A9E2KC28_9FIRM</name>
<evidence type="ECO:0000256" key="1">
    <source>
        <dbReference type="ARBA" id="ARBA00001970"/>
    </source>
</evidence>
<reference evidence="17" key="1">
    <citation type="journal article" date="2021" name="PeerJ">
        <title>Extensive microbial diversity within the chicken gut microbiome revealed by metagenomics and culture.</title>
        <authorList>
            <person name="Gilroy R."/>
            <person name="Ravi A."/>
            <person name="Getino M."/>
            <person name="Pursley I."/>
            <person name="Horton D.L."/>
            <person name="Alikhan N.F."/>
            <person name="Baker D."/>
            <person name="Gharbi K."/>
            <person name="Hall N."/>
            <person name="Watson M."/>
            <person name="Adriaenssens E.M."/>
            <person name="Foster-Nyarko E."/>
            <person name="Jarju S."/>
            <person name="Secka A."/>
            <person name="Antonio M."/>
            <person name="Oren A."/>
            <person name="Chaudhuri R.R."/>
            <person name="La Ragione R."/>
            <person name="Hildebrand F."/>
            <person name="Pallen M.J."/>
        </authorList>
    </citation>
    <scope>NUCLEOTIDE SEQUENCE</scope>
    <source>
        <strain evidence="17">B5-657</strain>
    </source>
</reference>
<organism evidence="17 18">
    <name type="scientific">Candidatus Cellulosilyticum pullistercoris</name>
    <dbReference type="NCBI Taxonomy" id="2838521"/>
    <lineage>
        <taxon>Bacteria</taxon>
        <taxon>Bacillati</taxon>
        <taxon>Bacillota</taxon>
        <taxon>Clostridia</taxon>
        <taxon>Lachnospirales</taxon>
        <taxon>Cellulosilyticaceae</taxon>
        <taxon>Cellulosilyticum</taxon>
    </lineage>
</organism>
<dbReference type="Gene3D" id="3.40.50.1980">
    <property type="entry name" value="Nitrogenase molybdenum iron protein domain"/>
    <property type="match status" value="2"/>
</dbReference>
<comment type="caution">
    <text evidence="17">The sequence shown here is derived from an EMBL/GenBank/DDBJ whole genome shotgun (WGS) entry which is preliminary data.</text>
</comment>
<dbReference type="SUPFAM" id="SSF53807">
    <property type="entry name" value="Helical backbone' metal receptor"/>
    <property type="match status" value="1"/>
</dbReference>
<accession>A0A9E2KC28</accession>
<evidence type="ECO:0000256" key="15">
    <source>
        <dbReference type="SAM" id="SignalP"/>
    </source>
</evidence>
<gene>
    <name evidence="17" type="primary">isdE</name>
    <name evidence="17" type="ORF">H9872_03920</name>
</gene>
<dbReference type="PANTHER" id="PTHR30535">
    <property type="entry name" value="VITAMIN B12-BINDING PROTEIN"/>
    <property type="match status" value="1"/>
</dbReference>
<evidence type="ECO:0000256" key="3">
    <source>
        <dbReference type="ARBA" id="ARBA00015862"/>
    </source>
</evidence>
<keyword evidence="4" id="KW-0813">Transport</keyword>
<proteinExistence type="inferred from homology"/>
<evidence type="ECO:0000259" key="16">
    <source>
        <dbReference type="PROSITE" id="PS50983"/>
    </source>
</evidence>
<evidence type="ECO:0000256" key="10">
    <source>
        <dbReference type="ARBA" id="ARBA00023136"/>
    </source>
</evidence>
<evidence type="ECO:0000256" key="11">
    <source>
        <dbReference type="ARBA" id="ARBA00023139"/>
    </source>
</evidence>
<dbReference type="NCBIfam" id="TIGR03659">
    <property type="entry name" value="IsdE"/>
    <property type="match status" value="1"/>
</dbReference>
<dbReference type="AlphaFoldDB" id="A0A9E2KC28"/>
<dbReference type="GO" id="GO:0071281">
    <property type="term" value="P:cellular response to iron ion"/>
    <property type="evidence" value="ECO:0007669"/>
    <property type="project" value="TreeGrafter"/>
</dbReference>
<comment type="similarity">
    <text evidence="2">Belongs to the bacterial solute-binding protein 8 family.</text>
</comment>
<dbReference type="InterPro" id="IPR019957">
    <property type="entry name" value="ABC_transptr_haem-bd_IsdE"/>
</dbReference>
<dbReference type="Pfam" id="PF01497">
    <property type="entry name" value="Peripla_BP_2"/>
    <property type="match status" value="1"/>
</dbReference>
<evidence type="ECO:0000256" key="6">
    <source>
        <dbReference type="ARBA" id="ARBA00022617"/>
    </source>
</evidence>